<evidence type="ECO:0000256" key="6">
    <source>
        <dbReference type="ARBA" id="ARBA00022692"/>
    </source>
</evidence>
<dbReference type="GO" id="GO:0031966">
    <property type="term" value="C:mitochondrial membrane"/>
    <property type="evidence" value="ECO:0007669"/>
    <property type="project" value="UniProtKB-SubCell"/>
</dbReference>
<geneLocation type="mitochondrion" evidence="14"/>
<accession>C5HIQ3</accession>
<reference evidence="14" key="1">
    <citation type="journal article" date="2009" name="BMC Evol. Biol.">
        <title>Phylogenetic analysis of the true water bugs (Insecta: Hemiptera: Heteroptera: Nepomorpha): evidence from mitochondrial genomes.</title>
        <authorList>
            <person name="Hua J."/>
            <person name="Li M."/>
            <person name="Dong P."/>
            <person name="Cui Y."/>
            <person name="Xie Q."/>
            <person name="Bu W."/>
        </authorList>
    </citation>
    <scope>NUCLEOTIDE SEQUENCE</scope>
    <source>
        <strain evidence="14">NKMT019</strain>
    </source>
</reference>
<evidence type="ECO:0000256" key="1">
    <source>
        <dbReference type="ARBA" id="ARBA00004304"/>
    </source>
</evidence>
<dbReference type="GO" id="GO:0045259">
    <property type="term" value="C:proton-transporting ATP synthase complex"/>
    <property type="evidence" value="ECO:0007669"/>
    <property type="project" value="UniProtKB-KW"/>
</dbReference>
<evidence type="ECO:0000256" key="10">
    <source>
        <dbReference type="ARBA" id="ARBA00023128"/>
    </source>
</evidence>
<protein>
    <recommendedName>
        <fullName evidence="12">ATP synthase complex subunit 8</fullName>
    </recommendedName>
</protein>
<evidence type="ECO:0000256" key="4">
    <source>
        <dbReference type="ARBA" id="ARBA00022448"/>
    </source>
</evidence>
<gene>
    <name evidence="14" type="primary">ATP8</name>
</gene>
<comment type="similarity">
    <text evidence="2 12">Belongs to the ATPase protein 8 family.</text>
</comment>
<name>C5HIQ3_9HEMI</name>
<keyword evidence="11 13" id="KW-0472">Membrane</keyword>
<dbReference type="GO" id="GO:0015078">
    <property type="term" value="F:proton transmembrane transporter activity"/>
    <property type="evidence" value="ECO:0007669"/>
    <property type="project" value="InterPro"/>
</dbReference>
<evidence type="ECO:0000256" key="5">
    <source>
        <dbReference type="ARBA" id="ARBA00022547"/>
    </source>
</evidence>
<keyword evidence="5 12" id="KW-0138">CF(0)</keyword>
<evidence type="ECO:0000313" key="14">
    <source>
        <dbReference type="EMBL" id="ACJ69498.1"/>
    </source>
</evidence>
<dbReference type="InterPro" id="IPR001421">
    <property type="entry name" value="ATP8_metazoa"/>
</dbReference>
<evidence type="ECO:0000256" key="9">
    <source>
        <dbReference type="ARBA" id="ARBA00023065"/>
    </source>
</evidence>
<evidence type="ECO:0000256" key="12">
    <source>
        <dbReference type="RuleBase" id="RU003661"/>
    </source>
</evidence>
<comment type="subcellular location">
    <subcellularLocation>
        <location evidence="1 12">Mitochondrion membrane</location>
        <topology evidence="1 12">Single-pass membrane protein</topology>
    </subcellularLocation>
</comment>
<keyword evidence="4 12" id="KW-0813">Transport</keyword>
<evidence type="ECO:0000256" key="11">
    <source>
        <dbReference type="ARBA" id="ARBA00023136"/>
    </source>
</evidence>
<feature type="transmembrane region" description="Helical" evidence="13">
    <location>
        <begin position="6"/>
        <end position="29"/>
    </location>
</feature>
<keyword evidence="8 13" id="KW-1133">Transmembrane helix</keyword>
<keyword evidence="7 12" id="KW-0375">Hydrogen ion transport</keyword>
<evidence type="ECO:0000256" key="8">
    <source>
        <dbReference type="ARBA" id="ARBA00022989"/>
    </source>
</evidence>
<organism evidence="14">
    <name type="scientific">Leptopus sp. NKMT019</name>
    <dbReference type="NCBI Taxonomy" id="575850"/>
    <lineage>
        <taxon>Eukaryota</taxon>
        <taxon>Metazoa</taxon>
        <taxon>Ecdysozoa</taxon>
        <taxon>Arthropoda</taxon>
        <taxon>Hexapoda</taxon>
        <taxon>Insecta</taxon>
        <taxon>Pterygota</taxon>
        <taxon>Neoptera</taxon>
        <taxon>Paraneoptera</taxon>
        <taxon>Hemiptera</taxon>
        <taxon>Heteroptera</taxon>
        <taxon>Panheteroptera</taxon>
        <taxon>Leptopodomorpha</taxon>
        <taxon>Leptopodidae</taxon>
        <taxon>Leptopus</taxon>
    </lineage>
</organism>
<keyword evidence="9 12" id="KW-0406">Ion transport</keyword>
<keyword evidence="6 12" id="KW-0812">Transmembrane</keyword>
<evidence type="ECO:0000256" key="3">
    <source>
        <dbReference type="ARBA" id="ARBA00011291"/>
    </source>
</evidence>
<comment type="subunit">
    <text evidence="3">F-type ATPases have 2 components, CF(1) - the catalytic core - and CF(0) - the membrane proton channel.</text>
</comment>
<dbReference type="GO" id="GO:0015986">
    <property type="term" value="P:proton motive force-driven ATP synthesis"/>
    <property type="evidence" value="ECO:0007669"/>
    <property type="project" value="InterPro"/>
</dbReference>
<dbReference type="AlphaFoldDB" id="C5HIQ3"/>
<dbReference type="EMBL" id="FJ456946">
    <property type="protein sequence ID" value="ACJ69498.1"/>
    <property type="molecule type" value="Genomic_DNA"/>
</dbReference>
<evidence type="ECO:0000256" key="2">
    <source>
        <dbReference type="ARBA" id="ARBA00008892"/>
    </source>
</evidence>
<evidence type="ECO:0000256" key="7">
    <source>
        <dbReference type="ARBA" id="ARBA00022781"/>
    </source>
</evidence>
<sequence>MPQMAPMWWTTMFILFTMLFMMTNTIMYFQKQYSIPSKEEKQNKTETMNWKW</sequence>
<proteinExistence type="inferred from homology"/>
<dbReference type="Pfam" id="PF00895">
    <property type="entry name" value="ATP-synt_8"/>
    <property type="match status" value="1"/>
</dbReference>
<evidence type="ECO:0000256" key="13">
    <source>
        <dbReference type="SAM" id="Phobius"/>
    </source>
</evidence>
<keyword evidence="10 12" id="KW-0496">Mitochondrion</keyword>